<dbReference type="EMBL" id="FPBP01000026">
    <property type="protein sequence ID" value="SFU98441.1"/>
    <property type="molecule type" value="Genomic_DNA"/>
</dbReference>
<reference evidence="2" key="1">
    <citation type="submission" date="2016-10" db="EMBL/GenBank/DDBJ databases">
        <authorList>
            <person name="Varghese N."/>
            <person name="Submissions S."/>
        </authorList>
    </citation>
    <scope>NUCLEOTIDE SEQUENCE [LARGE SCALE GENOMIC DNA]</scope>
    <source>
        <strain evidence="2">CGMCC 1.6981</strain>
    </source>
</reference>
<proteinExistence type="predicted"/>
<evidence type="ECO:0000313" key="2">
    <source>
        <dbReference type="Proteomes" id="UP000198693"/>
    </source>
</evidence>
<gene>
    <name evidence="1" type="ORF">SAMN04487955_1267</name>
</gene>
<sequence length="47" mass="5202">MPPQYSISPMSAGQLNAFMAILEEFSDERLTPAILILAYRLACLEVS</sequence>
<evidence type="ECO:0000313" key="1">
    <source>
        <dbReference type="EMBL" id="SFU98441.1"/>
    </source>
</evidence>
<dbReference type="STRING" id="463301.SAMN04487955_1267"/>
<keyword evidence="2" id="KW-1185">Reference proteome</keyword>
<protein>
    <submittedName>
        <fullName evidence="1">Uncharacterized protein</fullName>
    </submittedName>
</protein>
<dbReference type="RefSeq" id="WP_175507920.1">
    <property type="nucleotide sequence ID" value="NZ_FPBP01000026.1"/>
</dbReference>
<name>A0A1I7KM06_9GAMM</name>
<dbReference type="Proteomes" id="UP000198693">
    <property type="component" value="Unassembled WGS sequence"/>
</dbReference>
<accession>A0A1I7KM06</accession>
<organism evidence="1 2">
    <name type="scientific">Halomonas korlensis</name>
    <dbReference type="NCBI Taxonomy" id="463301"/>
    <lineage>
        <taxon>Bacteria</taxon>
        <taxon>Pseudomonadati</taxon>
        <taxon>Pseudomonadota</taxon>
        <taxon>Gammaproteobacteria</taxon>
        <taxon>Oceanospirillales</taxon>
        <taxon>Halomonadaceae</taxon>
        <taxon>Halomonas</taxon>
    </lineage>
</organism>
<dbReference type="AlphaFoldDB" id="A0A1I7KM06"/>